<name>A0A4W6FDK9_LATCA</name>
<evidence type="ECO:0008006" key="3">
    <source>
        <dbReference type="Google" id="ProtNLM"/>
    </source>
</evidence>
<evidence type="ECO:0000313" key="2">
    <source>
        <dbReference type="Proteomes" id="UP000314980"/>
    </source>
</evidence>
<evidence type="ECO:0000313" key="1">
    <source>
        <dbReference type="Ensembl" id="ENSLCAP00010048654.1"/>
    </source>
</evidence>
<reference evidence="1" key="2">
    <citation type="submission" date="2025-08" db="UniProtKB">
        <authorList>
            <consortium name="Ensembl"/>
        </authorList>
    </citation>
    <scope>IDENTIFICATION</scope>
</reference>
<dbReference type="Ensembl" id="ENSLCAT00010049861.1">
    <property type="protein sequence ID" value="ENSLCAP00010048654.1"/>
    <property type="gene ID" value="ENSLCAG00010022625.1"/>
</dbReference>
<keyword evidence="2" id="KW-1185">Reference proteome</keyword>
<dbReference type="AlphaFoldDB" id="A0A4W6FDK9"/>
<dbReference type="Proteomes" id="UP000314980">
    <property type="component" value="Unassembled WGS sequence"/>
</dbReference>
<proteinExistence type="predicted"/>
<dbReference type="InParanoid" id="A0A4W6FDK9"/>
<accession>A0A4W6FDK9</accession>
<organism evidence="1 2">
    <name type="scientific">Lates calcarifer</name>
    <name type="common">Barramundi</name>
    <name type="synonym">Holocentrus calcarifer</name>
    <dbReference type="NCBI Taxonomy" id="8187"/>
    <lineage>
        <taxon>Eukaryota</taxon>
        <taxon>Metazoa</taxon>
        <taxon>Chordata</taxon>
        <taxon>Craniata</taxon>
        <taxon>Vertebrata</taxon>
        <taxon>Euteleostomi</taxon>
        <taxon>Actinopterygii</taxon>
        <taxon>Neopterygii</taxon>
        <taxon>Teleostei</taxon>
        <taxon>Neoteleostei</taxon>
        <taxon>Acanthomorphata</taxon>
        <taxon>Carangaria</taxon>
        <taxon>Carangaria incertae sedis</taxon>
        <taxon>Centropomidae</taxon>
        <taxon>Lates</taxon>
    </lineage>
</organism>
<reference evidence="1" key="3">
    <citation type="submission" date="2025-09" db="UniProtKB">
        <authorList>
            <consortium name="Ensembl"/>
        </authorList>
    </citation>
    <scope>IDENTIFICATION</scope>
</reference>
<reference evidence="2" key="1">
    <citation type="submission" date="2015-09" db="EMBL/GenBank/DDBJ databases">
        <authorList>
            <person name="Sai Rama Sridatta P."/>
        </authorList>
    </citation>
    <scope>NUCLEOTIDE SEQUENCE [LARGE SCALE GENOMIC DNA]</scope>
</reference>
<sequence>VIFYYYQQILLKDQNQRWNNQQTMTDQTVRTLREFSLNRQPPKRKPLCTQLHRTASLTFAKEQERSLIEYWQHILLSDETKIKMIFIDVTMNVLYLNTG</sequence>
<protein>
    <recommendedName>
        <fullName evidence="3">Transposase Tc1-like domain-containing protein</fullName>
    </recommendedName>
</protein>